<dbReference type="GO" id="GO:0016740">
    <property type="term" value="F:transferase activity"/>
    <property type="evidence" value="ECO:0007669"/>
    <property type="project" value="UniProtKB-KW"/>
</dbReference>
<evidence type="ECO:0000256" key="6">
    <source>
        <dbReference type="PROSITE-ProRule" id="PRU01373"/>
    </source>
</evidence>
<keyword evidence="4 6" id="KW-0573">Peptidoglycan synthesis</keyword>
<dbReference type="PROSITE" id="PS52029">
    <property type="entry name" value="LD_TPASE"/>
    <property type="match status" value="1"/>
</dbReference>
<dbReference type="PANTHER" id="PTHR30582:SF33">
    <property type="entry name" value="EXPORTED PROTEIN"/>
    <property type="match status" value="1"/>
</dbReference>
<keyword evidence="9" id="KW-1185">Reference proteome</keyword>
<keyword evidence="3 6" id="KW-0133">Cell shape</keyword>
<accession>A0A8J3PN09</accession>
<dbReference type="AlphaFoldDB" id="A0A8J3PN09"/>
<gene>
    <name evidence="8" type="ORF">Pfl04_28220</name>
</gene>
<dbReference type="Proteomes" id="UP000653674">
    <property type="component" value="Unassembled WGS sequence"/>
</dbReference>
<keyword evidence="2" id="KW-0808">Transferase</keyword>
<reference evidence="8" key="1">
    <citation type="submission" date="2021-01" db="EMBL/GenBank/DDBJ databases">
        <title>Whole genome shotgun sequence of Planosporangium flavigriseum NBRC 105377.</title>
        <authorList>
            <person name="Komaki H."/>
            <person name="Tamura T."/>
        </authorList>
    </citation>
    <scope>NUCLEOTIDE SEQUENCE</scope>
    <source>
        <strain evidence="8">NBRC 105377</strain>
    </source>
</reference>
<evidence type="ECO:0000313" key="8">
    <source>
        <dbReference type="EMBL" id="GIG74418.1"/>
    </source>
</evidence>
<sequence length="142" mass="15467">MARRLAASLEAAEQAKCRVKGPALTICIDLTQQTAWAVRDGAVVWGPTVVRTGMRGGYQTPTGTYEIFRRAKREWSVPYKVWLPYWQAFNGGIGFHETTTYIHDGSLGSHGCVNLLHADAVALWSTAGVGTTVKVFGNRPGT</sequence>
<dbReference type="InterPro" id="IPR005490">
    <property type="entry name" value="LD_TPept_cat_dom"/>
</dbReference>
<comment type="caution">
    <text evidence="8">The sequence shown here is derived from an EMBL/GenBank/DDBJ whole genome shotgun (WGS) entry which is preliminary data.</text>
</comment>
<evidence type="ECO:0000313" key="9">
    <source>
        <dbReference type="Proteomes" id="UP000653674"/>
    </source>
</evidence>
<evidence type="ECO:0000256" key="4">
    <source>
        <dbReference type="ARBA" id="ARBA00022984"/>
    </source>
</evidence>
<dbReference type="UniPathway" id="UPA00219"/>
<keyword evidence="5 6" id="KW-0961">Cell wall biogenesis/degradation</keyword>
<dbReference type="PANTHER" id="PTHR30582">
    <property type="entry name" value="L,D-TRANSPEPTIDASE"/>
    <property type="match status" value="1"/>
</dbReference>
<evidence type="ECO:0000259" key="7">
    <source>
        <dbReference type="PROSITE" id="PS52029"/>
    </source>
</evidence>
<protein>
    <recommendedName>
        <fullName evidence="7">L,D-TPase catalytic domain-containing protein</fullName>
    </recommendedName>
</protein>
<dbReference type="GO" id="GO:0071555">
    <property type="term" value="P:cell wall organization"/>
    <property type="evidence" value="ECO:0007669"/>
    <property type="project" value="UniProtKB-UniRule"/>
</dbReference>
<feature type="active site" description="Nucleophile" evidence="6">
    <location>
        <position position="112"/>
    </location>
</feature>
<dbReference type="Gene3D" id="2.40.440.10">
    <property type="entry name" value="L,D-transpeptidase catalytic domain-like"/>
    <property type="match status" value="1"/>
</dbReference>
<proteinExistence type="predicted"/>
<dbReference type="GO" id="GO:0071972">
    <property type="term" value="F:peptidoglycan L,D-transpeptidase activity"/>
    <property type="evidence" value="ECO:0007669"/>
    <property type="project" value="TreeGrafter"/>
</dbReference>
<dbReference type="CDD" id="cd16913">
    <property type="entry name" value="YkuD_like"/>
    <property type="match status" value="1"/>
</dbReference>
<evidence type="ECO:0000256" key="3">
    <source>
        <dbReference type="ARBA" id="ARBA00022960"/>
    </source>
</evidence>
<evidence type="ECO:0000256" key="1">
    <source>
        <dbReference type="ARBA" id="ARBA00004752"/>
    </source>
</evidence>
<organism evidence="8 9">
    <name type="scientific">Planosporangium flavigriseum</name>
    <dbReference type="NCBI Taxonomy" id="373681"/>
    <lineage>
        <taxon>Bacteria</taxon>
        <taxon>Bacillati</taxon>
        <taxon>Actinomycetota</taxon>
        <taxon>Actinomycetes</taxon>
        <taxon>Micromonosporales</taxon>
        <taxon>Micromonosporaceae</taxon>
        <taxon>Planosporangium</taxon>
    </lineage>
</organism>
<name>A0A8J3PN09_9ACTN</name>
<dbReference type="InterPro" id="IPR050979">
    <property type="entry name" value="LD-transpeptidase"/>
</dbReference>
<feature type="domain" description="L,D-TPase catalytic" evidence="7">
    <location>
        <begin position="24"/>
        <end position="136"/>
    </location>
</feature>
<dbReference type="InterPro" id="IPR038063">
    <property type="entry name" value="Transpep_catalytic_dom"/>
</dbReference>
<evidence type="ECO:0000256" key="2">
    <source>
        <dbReference type="ARBA" id="ARBA00022679"/>
    </source>
</evidence>
<dbReference type="EMBL" id="BONU01000017">
    <property type="protein sequence ID" value="GIG74418.1"/>
    <property type="molecule type" value="Genomic_DNA"/>
</dbReference>
<feature type="active site" description="Proton donor/acceptor" evidence="6">
    <location>
        <position position="96"/>
    </location>
</feature>
<dbReference type="Pfam" id="PF03734">
    <property type="entry name" value="YkuD"/>
    <property type="match status" value="1"/>
</dbReference>
<dbReference type="SUPFAM" id="SSF141523">
    <property type="entry name" value="L,D-transpeptidase catalytic domain-like"/>
    <property type="match status" value="1"/>
</dbReference>
<dbReference type="GO" id="GO:0018104">
    <property type="term" value="P:peptidoglycan-protein cross-linking"/>
    <property type="evidence" value="ECO:0007669"/>
    <property type="project" value="TreeGrafter"/>
</dbReference>
<dbReference type="GO" id="GO:0005576">
    <property type="term" value="C:extracellular region"/>
    <property type="evidence" value="ECO:0007669"/>
    <property type="project" value="TreeGrafter"/>
</dbReference>
<evidence type="ECO:0000256" key="5">
    <source>
        <dbReference type="ARBA" id="ARBA00023316"/>
    </source>
</evidence>
<dbReference type="GO" id="GO:0008360">
    <property type="term" value="P:regulation of cell shape"/>
    <property type="evidence" value="ECO:0007669"/>
    <property type="project" value="UniProtKB-UniRule"/>
</dbReference>
<comment type="pathway">
    <text evidence="1 6">Cell wall biogenesis; peptidoglycan biosynthesis.</text>
</comment>